<gene>
    <name evidence="1" type="ORF">V6N12_024314</name>
</gene>
<proteinExistence type="predicted"/>
<organism evidence="1 2">
    <name type="scientific">Hibiscus sabdariffa</name>
    <name type="common">roselle</name>
    <dbReference type="NCBI Taxonomy" id="183260"/>
    <lineage>
        <taxon>Eukaryota</taxon>
        <taxon>Viridiplantae</taxon>
        <taxon>Streptophyta</taxon>
        <taxon>Embryophyta</taxon>
        <taxon>Tracheophyta</taxon>
        <taxon>Spermatophyta</taxon>
        <taxon>Magnoliopsida</taxon>
        <taxon>eudicotyledons</taxon>
        <taxon>Gunneridae</taxon>
        <taxon>Pentapetalae</taxon>
        <taxon>rosids</taxon>
        <taxon>malvids</taxon>
        <taxon>Malvales</taxon>
        <taxon>Malvaceae</taxon>
        <taxon>Malvoideae</taxon>
        <taxon>Hibiscus</taxon>
    </lineage>
</organism>
<protein>
    <submittedName>
        <fullName evidence="1">Uncharacterized protein</fullName>
    </submittedName>
</protein>
<evidence type="ECO:0000313" key="2">
    <source>
        <dbReference type="Proteomes" id="UP001472677"/>
    </source>
</evidence>
<comment type="caution">
    <text evidence="1">The sequence shown here is derived from an EMBL/GenBank/DDBJ whole genome shotgun (WGS) entry which is preliminary data.</text>
</comment>
<dbReference type="EMBL" id="JBBPBM010000004">
    <property type="protein sequence ID" value="KAK8589925.1"/>
    <property type="molecule type" value="Genomic_DNA"/>
</dbReference>
<name>A0ABR2G0A6_9ROSI</name>
<keyword evidence="2" id="KW-1185">Reference proteome</keyword>
<dbReference type="Proteomes" id="UP001472677">
    <property type="component" value="Unassembled WGS sequence"/>
</dbReference>
<reference evidence="1 2" key="1">
    <citation type="journal article" date="2024" name="G3 (Bethesda)">
        <title>Genome assembly of Hibiscus sabdariffa L. provides insights into metabolisms of medicinal natural products.</title>
        <authorList>
            <person name="Kim T."/>
        </authorList>
    </citation>
    <scope>NUCLEOTIDE SEQUENCE [LARGE SCALE GENOMIC DNA]</scope>
    <source>
        <strain evidence="1">TK-2024</strain>
        <tissue evidence="1">Old leaves</tissue>
    </source>
</reference>
<sequence>MALWRLVMLKSHCDHVVKGVNCDASAISVPLVTHVVSSSIAIDSALKGKEQVHVASSVIDSAVKGKTQGHVPSPIASCCALSLPPKCSHCSVFGHSKKTCFASEGEGHVIKAVTGNEGKRAVYVQKSHCDHVVKGVNCDASAISVPLVTHVVSSSIAIDSALKGKEQVHVASSVIDSAVKGKTQGHVPSPIASCCALSVLLN</sequence>
<evidence type="ECO:0000313" key="1">
    <source>
        <dbReference type="EMBL" id="KAK8589925.1"/>
    </source>
</evidence>
<accession>A0ABR2G0A6</accession>